<dbReference type="SUPFAM" id="SSF140500">
    <property type="entry name" value="BAS1536-like"/>
    <property type="match status" value="1"/>
</dbReference>
<proteinExistence type="predicted"/>
<dbReference type="PANTHER" id="PTHR41263:SF1">
    <property type="entry name" value="ASPARTYL-PHOSPHATE PHOSPHATASE YISI"/>
    <property type="match status" value="1"/>
</dbReference>
<evidence type="ECO:0000313" key="2">
    <source>
        <dbReference type="Proteomes" id="UP000326671"/>
    </source>
</evidence>
<dbReference type="Gene3D" id="4.10.280.10">
    <property type="entry name" value="Helix-loop-helix DNA-binding domain"/>
    <property type="match status" value="1"/>
</dbReference>
<organism evidence="1 2">
    <name type="scientific">Niallia endozanthoxylica</name>
    <dbReference type="NCBI Taxonomy" id="2036016"/>
    <lineage>
        <taxon>Bacteria</taxon>
        <taxon>Bacillati</taxon>
        <taxon>Bacillota</taxon>
        <taxon>Bacilli</taxon>
        <taxon>Bacillales</taxon>
        <taxon>Bacillaceae</taxon>
        <taxon>Niallia</taxon>
    </lineage>
</organism>
<dbReference type="AlphaFoldDB" id="A0A5J5GZ60"/>
<reference evidence="1 2" key="1">
    <citation type="submission" date="2019-09" db="EMBL/GenBank/DDBJ databases">
        <title>Whole genome sequences of isolates from the Mars Exploration Rovers.</title>
        <authorList>
            <person name="Seuylemezian A."/>
            <person name="Vaishampayan P."/>
        </authorList>
    </citation>
    <scope>NUCLEOTIDE SEQUENCE [LARGE SCALE GENOMIC DNA]</scope>
    <source>
        <strain evidence="1 2">MER_TA_151</strain>
    </source>
</reference>
<dbReference type="RefSeq" id="WP_150442685.1">
    <property type="nucleotide sequence ID" value="NZ_VYKL01000050.1"/>
</dbReference>
<sequence>MKTKVLSLKDLEYQIDTLRTQMINIGIMKGLTHPETIKLSQELDILLNQHQKAASK</sequence>
<accession>A0A5J5GZ60</accession>
<keyword evidence="2" id="KW-1185">Reference proteome</keyword>
<dbReference type="Proteomes" id="UP000326671">
    <property type="component" value="Unassembled WGS sequence"/>
</dbReference>
<dbReference type="InterPro" id="IPR037208">
    <property type="entry name" value="Spo0E-like_sf"/>
</dbReference>
<dbReference type="EMBL" id="VYKL01000050">
    <property type="protein sequence ID" value="KAA9013565.1"/>
    <property type="molecule type" value="Genomic_DNA"/>
</dbReference>
<dbReference type="OrthoDB" id="1684520at2"/>
<gene>
    <name evidence="1" type="ORF">F4V44_24780</name>
</gene>
<evidence type="ECO:0000313" key="1">
    <source>
        <dbReference type="EMBL" id="KAA9013565.1"/>
    </source>
</evidence>
<dbReference type="GO" id="GO:0046983">
    <property type="term" value="F:protein dimerization activity"/>
    <property type="evidence" value="ECO:0007669"/>
    <property type="project" value="InterPro"/>
</dbReference>
<name>A0A5J5GZ60_9BACI</name>
<dbReference type="GO" id="GO:0043937">
    <property type="term" value="P:regulation of sporulation"/>
    <property type="evidence" value="ECO:0007669"/>
    <property type="project" value="InterPro"/>
</dbReference>
<protein>
    <submittedName>
        <fullName evidence="1">Aspartyl-phosphate phosphatase Spo0E family protein</fullName>
    </submittedName>
</protein>
<dbReference type="InterPro" id="IPR036638">
    <property type="entry name" value="HLH_DNA-bd_sf"/>
</dbReference>
<dbReference type="Pfam" id="PF09388">
    <property type="entry name" value="SpoOE-like"/>
    <property type="match status" value="1"/>
</dbReference>
<dbReference type="InterPro" id="IPR053028">
    <property type="entry name" value="Spo0E-like_phosphatase"/>
</dbReference>
<comment type="caution">
    <text evidence="1">The sequence shown here is derived from an EMBL/GenBank/DDBJ whole genome shotgun (WGS) entry which is preliminary data.</text>
</comment>
<dbReference type="InterPro" id="IPR018540">
    <property type="entry name" value="Spo0E-like"/>
</dbReference>
<dbReference type="PANTHER" id="PTHR41263">
    <property type="entry name" value="ASPARTYL-PHOSPHATE PHOSPHATASE YISI"/>
    <property type="match status" value="1"/>
</dbReference>